<feature type="domain" description="Apple" evidence="9">
    <location>
        <begin position="767"/>
        <end position="836"/>
    </location>
</feature>
<dbReference type="SUPFAM" id="SSF57016">
    <property type="entry name" value="Plant lectins/antimicrobial peptides"/>
    <property type="match status" value="3"/>
</dbReference>
<proteinExistence type="predicted"/>
<dbReference type="SUPFAM" id="SSF51445">
    <property type="entry name" value="(Trans)glycosidases"/>
    <property type="match status" value="1"/>
</dbReference>
<dbReference type="CDD" id="cd10909">
    <property type="entry name" value="ChtBD1_GH18_2"/>
    <property type="match status" value="2"/>
</dbReference>
<dbReference type="GO" id="GO:0005975">
    <property type="term" value="P:carbohydrate metabolic process"/>
    <property type="evidence" value="ECO:0007669"/>
    <property type="project" value="InterPro"/>
</dbReference>
<keyword evidence="7" id="KW-0732">Signal</keyword>
<evidence type="ECO:0000256" key="6">
    <source>
        <dbReference type="SAM" id="MobiDB-lite"/>
    </source>
</evidence>
<name>A0A814WY88_ADIRI</name>
<feature type="compositionally biased region" description="Basic and acidic residues" evidence="6">
    <location>
        <begin position="1538"/>
        <end position="1548"/>
    </location>
</feature>
<dbReference type="CDD" id="cd06548">
    <property type="entry name" value="GH18_chitinase"/>
    <property type="match status" value="1"/>
</dbReference>
<evidence type="ECO:0000259" key="10">
    <source>
        <dbReference type="PROSITE" id="PS51910"/>
    </source>
</evidence>
<feature type="compositionally biased region" description="Acidic residues" evidence="6">
    <location>
        <begin position="1578"/>
        <end position="1593"/>
    </location>
</feature>
<dbReference type="PROSITE" id="PS50948">
    <property type="entry name" value="PAN"/>
    <property type="match status" value="2"/>
</dbReference>
<dbReference type="Pfam" id="PF00704">
    <property type="entry name" value="Glyco_hydro_18"/>
    <property type="match status" value="1"/>
</dbReference>
<reference evidence="11" key="1">
    <citation type="submission" date="2021-02" db="EMBL/GenBank/DDBJ databases">
        <authorList>
            <person name="Nowell W R."/>
        </authorList>
    </citation>
    <scope>NUCLEOTIDE SEQUENCE</scope>
</reference>
<feature type="chain" id="PRO_5032608369" description="Chitinase" evidence="7">
    <location>
        <begin position="22"/>
        <end position="2143"/>
    </location>
</feature>
<dbReference type="SMART" id="SM00892">
    <property type="entry name" value="Endonuclease_NS"/>
    <property type="match status" value="1"/>
</dbReference>
<dbReference type="GO" id="GO:0046872">
    <property type="term" value="F:metal ion binding"/>
    <property type="evidence" value="ECO:0007669"/>
    <property type="project" value="InterPro"/>
</dbReference>
<dbReference type="Gene3D" id="2.80.10.50">
    <property type="match status" value="1"/>
</dbReference>
<dbReference type="InterPro" id="IPR001604">
    <property type="entry name" value="Endo_G_ENPP1-like_dom"/>
</dbReference>
<keyword evidence="4" id="KW-1015">Disulfide bond</keyword>
<evidence type="ECO:0000313" key="11">
    <source>
        <dbReference type="EMBL" id="CAF1208120.1"/>
    </source>
</evidence>
<comment type="caution">
    <text evidence="4">Lacks conserved residue(s) required for the propagation of feature annotation.</text>
</comment>
<organism evidence="11 12">
    <name type="scientific">Adineta ricciae</name>
    <name type="common">Rotifer</name>
    <dbReference type="NCBI Taxonomy" id="249248"/>
    <lineage>
        <taxon>Eukaryota</taxon>
        <taxon>Metazoa</taxon>
        <taxon>Spiralia</taxon>
        <taxon>Gnathifera</taxon>
        <taxon>Rotifera</taxon>
        <taxon>Eurotatoria</taxon>
        <taxon>Bdelloidea</taxon>
        <taxon>Adinetida</taxon>
        <taxon>Adinetidae</taxon>
        <taxon>Adineta</taxon>
    </lineage>
</organism>
<dbReference type="PROSITE" id="PS50941">
    <property type="entry name" value="CHIT_BIND_I_2"/>
    <property type="match status" value="2"/>
</dbReference>
<evidence type="ECO:0008006" key="13">
    <source>
        <dbReference type="Google" id="ProtNLM"/>
    </source>
</evidence>
<keyword evidence="1 4" id="KW-0147">Chitin-binding</keyword>
<feature type="region of interest" description="Disordered" evidence="6">
    <location>
        <begin position="1110"/>
        <end position="1194"/>
    </location>
</feature>
<dbReference type="InterPro" id="IPR036861">
    <property type="entry name" value="Endochitinase-like_sf"/>
</dbReference>
<dbReference type="PANTHER" id="PTHR46073:SF4">
    <property type="entry name" value="GH18 DOMAIN-CONTAINING PROTEIN"/>
    <property type="match status" value="1"/>
</dbReference>
<dbReference type="Pfam" id="PF01223">
    <property type="entry name" value="Endonuclease_NS"/>
    <property type="match status" value="1"/>
</dbReference>
<dbReference type="SMART" id="SM00636">
    <property type="entry name" value="Glyco_18"/>
    <property type="match status" value="1"/>
</dbReference>
<feature type="disulfide bond" evidence="4">
    <location>
        <begin position="28"/>
        <end position="40"/>
    </location>
</feature>
<feature type="domain" description="Apple" evidence="9">
    <location>
        <begin position="454"/>
        <end position="535"/>
    </location>
</feature>
<dbReference type="Gene3D" id="3.40.570.10">
    <property type="entry name" value="Extracellular Endonuclease, subunit A"/>
    <property type="match status" value="1"/>
</dbReference>
<dbReference type="EMBL" id="CAJNOJ010000153">
    <property type="protein sequence ID" value="CAF1208120.1"/>
    <property type="molecule type" value="Genomic_DNA"/>
</dbReference>
<dbReference type="InterPro" id="IPR000772">
    <property type="entry name" value="Ricin_B_lectin"/>
</dbReference>
<evidence type="ECO:0000313" key="12">
    <source>
        <dbReference type="Proteomes" id="UP000663852"/>
    </source>
</evidence>
<feature type="domain" description="GH18" evidence="10">
    <location>
        <begin position="1604"/>
        <end position="1975"/>
    </location>
</feature>
<dbReference type="Gene3D" id="3.50.4.10">
    <property type="entry name" value="Hepatocyte Growth Factor"/>
    <property type="match status" value="1"/>
</dbReference>
<dbReference type="PROSITE" id="PS00026">
    <property type="entry name" value="CHIT_BIND_I_1"/>
    <property type="match status" value="1"/>
</dbReference>
<dbReference type="Gene3D" id="3.30.60.10">
    <property type="entry name" value="Endochitinase-like"/>
    <property type="match status" value="3"/>
</dbReference>
<dbReference type="InterPro" id="IPR029070">
    <property type="entry name" value="Chitinase_insertion_sf"/>
</dbReference>
<evidence type="ECO:0000256" key="5">
    <source>
        <dbReference type="RuleBase" id="RU000489"/>
    </source>
</evidence>
<evidence type="ECO:0000256" key="2">
    <source>
        <dbReference type="ARBA" id="ARBA00022801"/>
    </source>
</evidence>
<feature type="compositionally biased region" description="Basic and acidic residues" evidence="6">
    <location>
        <begin position="1158"/>
        <end position="1170"/>
    </location>
</feature>
<dbReference type="OrthoDB" id="73875at2759"/>
<dbReference type="Proteomes" id="UP000663852">
    <property type="component" value="Unassembled WGS sequence"/>
</dbReference>
<dbReference type="PROSITE" id="PS51910">
    <property type="entry name" value="GH18_2"/>
    <property type="match status" value="1"/>
</dbReference>
<accession>A0A814WY88</accession>
<feature type="compositionally biased region" description="Low complexity" evidence="6">
    <location>
        <begin position="1110"/>
        <end position="1124"/>
    </location>
</feature>
<dbReference type="InterPro" id="IPR035992">
    <property type="entry name" value="Ricin_B-like_lectins"/>
</dbReference>
<dbReference type="GO" id="GO:0008061">
    <property type="term" value="F:chitin binding"/>
    <property type="evidence" value="ECO:0007669"/>
    <property type="project" value="UniProtKB-UniRule"/>
</dbReference>
<comment type="caution">
    <text evidence="11">The sequence shown here is derived from an EMBL/GenBank/DDBJ whole genome shotgun (WGS) entry which is preliminary data.</text>
</comment>
<evidence type="ECO:0000256" key="7">
    <source>
        <dbReference type="SAM" id="SignalP"/>
    </source>
</evidence>
<dbReference type="InterPro" id="IPR044929">
    <property type="entry name" value="DNA/RNA_non-sp_Endonuclease_sf"/>
</dbReference>
<dbReference type="InterPro" id="IPR017853">
    <property type="entry name" value="GH"/>
</dbReference>
<dbReference type="SUPFAM" id="SSF50370">
    <property type="entry name" value="Ricin B-like lectins"/>
    <property type="match status" value="1"/>
</dbReference>
<feature type="domain" description="Chitin-binding type-1" evidence="8">
    <location>
        <begin position="20"/>
        <end position="77"/>
    </location>
</feature>
<feature type="signal peptide" evidence="7">
    <location>
        <begin position="1"/>
        <end position="21"/>
    </location>
</feature>
<feature type="disulfide bond" evidence="4">
    <location>
        <begin position="121"/>
        <end position="135"/>
    </location>
</feature>
<feature type="domain" description="Chitin-binding type-1" evidence="8">
    <location>
        <begin position="110"/>
        <end position="155"/>
    </location>
</feature>
<dbReference type="SMART" id="SM00477">
    <property type="entry name" value="NUC"/>
    <property type="match status" value="1"/>
</dbReference>
<gene>
    <name evidence="11" type="ORF">EDS130_LOCUS25735</name>
</gene>
<dbReference type="PANTHER" id="PTHR46073">
    <property type="entry name" value="CHITINASE"/>
    <property type="match status" value="1"/>
</dbReference>
<dbReference type="GO" id="GO:0003676">
    <property type="term" value="F:nucleic acid binding"/>
    <property type="evidence" value="ECO:0007669"/>
    <property type="project" value="InterPro"/>
</dbReference>
<dbReference type="GO" id="GO:0004568">
    <property type="term" value="F:chitinase activity"/>
    <property type="evidence" value="ECO:0007669"/>
    <property type="project" value="UniProtKB-ARBA"/>
</dbReference>
<dbReference type="InterPro" id="IPR001223">
    <property type="entry name" value="Glyco_hydro18_cat"/>
</dbReference>
<dbReference type="InterPro" id="IPR020821">
    <property type="entry name" value="ENPP1-3/EXOG-like_nuc-like"/>
</dbReference>
<dbReference type="InterPro" id="IPR018371">
    <property type="entry name" value="Chitin-binding_1_CS"/>
</dbReference>
<dbReference type="Gene3D" id="3.10.50.10">
    <property type="match status" value="1"/>
</dbReference>
<dbReference type="InterPro" id="IPR001002">
    <property type="entry name" value="Chitin-bd_1"/>
</dbReference>
<feature type="compositionally biased region" description="Basic and acidic residues" evidence="6">
    <location>
        <begin position="1518"/>
        <end position="1527"/>
    </location>
</feature>
<keyword evidence="2 5" id="KW-0378">Hydrolase</keyword>
<feature type="compositionally biased region" description="Basic and acidic residues" evidence="6">
    <location>
        <begin position="1125"/>
        <end position="1150"/>
    </location>
</feature>
<dbReference type="SUPFAM" id="SSF54556">
    <property type="entry name" value="Chitinase insertion domain"/>
    <property type="match status" value="1"/>
</dbReference>
<protein>
    <recommendedName>
        <fullName evidence="13">Chitinase</fullName>
    </recommendedName>
</protein>
<evidence type="ECO:0000256" key="3">
    <source>
        <dbReference type="ARBA" id="ARBA00023295"/>
    </source>
</evidence>
<dbReference type="CDD" id="cd00035">
    <property type="entry name" value="ChtBD1"/>
    <property type="match status" value="3"/>
</dbReference>
<dbReference type="Pfam" id="PF00024">
    <property type="entry name" value="PAN_1"/>
    <property type="match status" value="1"/>
</dbReference>
<dbReference type="SMART" id="SM00270">
    <property type="entry name" value="ChtBD1"/>
    <property type="match status" value="5"/>
</dbReference>
<sequence>MIFDIRLSIVLISFLIIYVYGNCKLEGCPGDLCCSEYGFCGDTPEHCKNDLTRSSKNITIRNGDCRICGCEPGLCCSPYGYCGSTKEHCDKSPITTPDSALIDKTRVGDCRICGCPDANMCCSQYGYCGNTGEYCSNEKEVLPPNTSDEENICIPKEDKSYKIFSEHGYLDCGKFSTSVEKSDISLRPKSETKHQEWQFLPIQVDKATLYVIVCMATQKALAIKQPSPDSSFLYQWSLDTSDENQQFEILKGNNNRCKIVQKHTNLTLMIDNRGEWKFGETDKNITIKNQQWIMFTNVNEGHLCVSNGRRKSSIPLTLTDCLQWCEIRKKRFCMWNHLSDEREETDDDSDTSADVVVSSCYATMKCNERTLIQNEKYLVYEFQDSDETESIDNATDSSLSPLDAYIAYTKYLLLEANDFQLNSEPLMCTDLDPNRDAVVVFENSTDGIHLCDLCPNLPPFDKMLGIVINQEDNPPRSTKHNLDFEQCFMTCVDDKQCIGYSYSETEKTCLTFDRIRADSERLQLANQTDQWTTVLIKQPTGLIQNWVYTRNTRISGQGERRKADSVLECLQMCQVTRDCLSITYHFHSNSCQLFDTNEDGSNMFLSYGYLSMINFQLIYGNNSNQWRFIEEDDVTYDHQLSKTKSLCEVSTNTSASSHIDSFYNPNCYLSNMNGCNQVTGCQECLKTEPNSASINDRNLPICPMTTNLQHEKERKERKLNICMTECFMKQNPSCIAIDFDELTLDCQYLTSYSDWNQAGKRRYWMQYPQQKFQFIPQCDLYSSSSTFISFDQCYSLCQRSIQCQKFSYDFNTRECKMGTDRPGYVNKNAKFQNRHCFIRPFLANNNFTSMRMAFDRTLDFALADQSSHLKQDAIPCPSTSNYDTCLDTCLHRCLFVSPLNLSCQYVSIKYTNEVLTCTYFQNETTVVQDKFGEIYSRYFNSKLTLNDIDDMPLFYPTTDTRECFYPISSSKNEQTYSTLNGYQTSLSKRNETEINSAAVIRQRRFLGFIKKAAKWVGNKIVKPLFNAAKEIVETPIKAVKTLGHLVNGDTKAAKDEFMSIGIVKDVKSLGENVIKVGKAIGKGDVKGAFEGLADVGLDALAVVPLPGVGKAASKVGKGIKGSIGKSRDDVKDQLKKSKNGKKDKNENDKKRNCKIRQMKRDLAGNKHDRDCDDDDDDDGKDRGGPRCRKPDVNRKNDKIIAQSLNDCHAKSIGSRCRYECEFLYKATNDINAVCHRDTVNKNRAIWKPEPKCEPEPCPNNNHPLIAIKTDRINAYVVLFDKKRNLPIWSMCVLDKINDMMTTAGKRTKGYTHHPCRELKDFQASRNAYNGSGYDHGHLTPSEILSYSRDASFSSNLRINLAPQNAITNQVPWRMIEAHIRCHNHKYLPSLVVTGVCPKARGRTKLVGGVAVPSCFWKMICYNRNGRTHVVGFISDNSKLTRKDRAEFIKIFTPVSQGEIIAHLSSDPFYFAARNPFLFGYRDAVKGRPSGLTVNGAQCASAMSLDKKEADIWHTDLMMDQKKRDNKPPKQKKQKKSKRQADEENREVRGCTPAEARGMAALFGLSSLSIFDDANYDIIEGDDEGDDESSDEGGDNISQAGKCGKRIIGYYPSWGTGKITSQHAQRLTHIIFAFFEVEANGNILLGSADRTHSSNVEEDTRIARQRLDRLKRLQDAFPNIKYMFAVGGWENSQYFSSIAASPEKRVRFIASALKLLDEHQMDGIDIDWEYPVTGGANEGVPQDKQNYVILMRELRQALDRHRPGCLLSFASAAGQWTLDPGFDLPGLLKYADFVNIMTYDFFGAWESKWGAYTGPPAPLYFGMPPRFSGKTNVHWTVKYYVCKTKQPHKINMGVPFYGRFWRNVDRESIDPSDPMWRRASAVNGKFVGGFAPWNEIKESWLTNANYREQFHEKTKSTFAFNNQEQIYLGYESPRSLKYKADYAADNNLGGLMIWAIDQDDSDLTMMKIVGDAPLCKQTNPSSHSYKCSPLDEKRWWTMEDSEEKAGMCGRSAPLYKGYYPVCDPDDPGYSCCSPEGYCGKSDKHCTGLGVNYEENPNLLTEEPVRPTINPPLWYLLDAPDGKRGRCGPDIPPITGHTFPICNPDDKNAHCCSNGGYCGTGDQFCACDGCIDFKKNPSYRFKSKH</sequence>
<dbReference type="GO" id="GO:0006032">
    <property type="term" value="P:chitin catabolic process"/>
    <property type="evidence" value="ECO:0007669"/>
    <property type="project" value="UniProtKB-ARBA"/>
</dbReference>
<dbReference type="PROSITE" id="PS01095">
    <property type="entry name" value="GH18_1"/>
    <property type="match status" value="1"/>
</dbReference>
<dbReference type="Gene3D" id="3.20.20.80">
    <property type="entry name" value="Glycosidases"/>
    <property type="match status" value="1"/>
</dbReference>
<evidence type="ECO:0000259" key="9">
    <source>
        <dbReference type="PROSITE" id="PS50948"/>
    </source>
</evidence>
<feature type="region of interest" description="Disordered" evidence="6">
    <location>
        <begin position="1578"/>
        <end position="1599"/>
    </location>
</feature>
<dbReference type="InterPro" id="IPR001579">
    <property type="entry name" value="Glyco_hydro_18_chit_AS"/>
</dbReference>
<dbReference type="InterPro" id="IPR044925">
    <property type="entry name" value="His-Me_finger_sf"/>
</dbReference>
<feature type="disulfide bond" evidence="4">
    <location>
        <begin position="33"/>
        <end position="47"/>
    </location>
</feature>
<dbReference type="InterPro" id="IPR003609">
    <property type="entry name" value="Pan_app"/>
</dbReference>
<dbReference type="SUPFAM" id="SSF54060">
    <property type="entry name" value="His-Me finger endonucleases"/>
    <property type="match status" value="1"/>
</dbReference>
<keyword evidence="3 5" id="KW-0326">Glycosidase</keyword>
<dbReference type="SMART" id="SM00473">
    <property type="entry name" value="PAN_AP"/>
    <property type="match status" value="2"/>
</dbReference>
<dbReference type="Pfam" id="PF14200">
    <property type="entry name" value="RicinB_lectin_2"/>
    <property type="match status" value="1"/>
</dbReference>
<evidence type="ECO:0000259" key="8">
    <source>
        <dbReference type="PROSITE" id="PS50941"/>
    </source>
</evidence>
<feature type="region of interest" description="Disordered" evidence="6">
    <location>
        <begin position="1518"/>
        <end position="1550"/>
    </location>
</feature>
<dbReference type="SUPFAM" id="SSF57414">
    <property type="entry name" value="Hairpin loop containing domain-like"/>
    <property type="match status" value="1"/>
</dbReference>
<evidence type="ECO:0000256" key="4">
    <source>
        <dbReference type="PROSITE-ProRule" id="PRU00261"/>
    </source>
</evidence>
<dbReference type="InterPro" id="IPR011583">
    <property type="entry name" value="Chitinase_II/V-like_cat"/>
</dbReference>
<feature type="compositionally biased region" description="Basic and acidic residues" evidence="6">
    <location>
        <begin position="1179"/>
        <end position="1194"/>
    </location>
</feature>
<dbReference type="CDD" id="cd00161">
    <property type="entry name" value="beta-trefoil_Ricin-like"/>
    <property type="match status" value="1"/>
</dbReference>
<evidence type="ECO:0000256" key="1">
    <source>
        <dbReference type="ARBA" id="ARBA00022669"/>
    </source>
</evidence>
<feature type="compositionally biased region" description="Basic residues" evidence="6">
    <location>
        <begin position="1528"/>
        <end position="1537"/>
    </location>
</feature>